<dbReference type="InterPro" id="IPR014777">
    <property type="entry name" value="4pyrrole_Mease_sub1"/>
</dbReference>
<keyword evidence="16" id="KW-1185">Reference proteome</keyword>
<dbReference type="Proteomes" id="UP000663699">
    <property type="component" value="Chromosome 11"/>
</dbReference>
<keyword evidence="6" id="KW-0489">Methyltransferase</keyword>
<dbReference type="Gene3D" id="3.40.1010.10">
    <property type="entry name" value="Cobalt-precorrin-4 Transmethylase, Domain 1"/>
    <property type="match status" value="1"/>
</dbReference>
<dbReference type="UniPathway" id="UPA00559"/>
<evidence type="ECO:0000256" key="7">
    <source>
        <dbReference type="ARBA" id="ARBA00022679"/>
    </source>
</evidence>
<feature type="transmembrane region" description="Helical" evidence="13">
    <location>
        <begin position="419"/>
        <end position="438"/>
    </location>
</feature>
<dbReference type="HAMAP" id="MF_01084">
    <property type="entry name" value="Diphthine_synth"/>
    <property type="match status" value="1"/>
</dbReference>
<gene>
    <name evidence="15" type="ORF">MERGE_000756</name>
</gene>
<keyword evidence="7" id="KW-0808">Transferase</keyword>
<dbReference type="OrthoDB" id="10054429at2759"/>
<dbReference type="PANTHER" id="PTHR10882">
    <property type="entry name" value="DIPHTHINE SYNTHASE"/>
    <property type="match status" value="1"/>
</dbReference>
<sequence length="789" mass="88340">MMSLDSPVKEGSTYGADEEQISNKDEKQLLSLGYVQTLHRTYEFLDNFSTGFVALYFIGGIRIVFTTGLFSGGPQAYWISYLISCFGMCITAAVMAETCSALPASGSIYLWASKYASPKYTRLIGFVVAWWSIGAWVSFVAANTQSAANFVLSTIKELPIFGINFATSTNVFKFRVVQWLLSEFLLALSASLNYFKPQIFKYVLRMSCMVVILDFLLNIIWLPIGVSKTYGFQDISFLMKTYNGTNATPIWNWCLSFLSTSGILVGFDAPGHIAEETKNASLAAARSVFMSAFVTGFFGLPVVFLFIFCSPKIDVLFSLDAPQPFVYLYSLALGKKAHVFLNLVIVFGHLLNTTVAIISSSRLVYAVARDCPFSRFGWLSKVDSWRQPRNSITLVYIASSIILCIMLISQVAFTSFISAMSLPTVCAYGLIALIRLLHKSEDRFETKWSLGRFSRPFQFITFIWCIFIVSVLASPYQFPVSALTFNYAPVMLVLLTLASLIVYWMVPRLGLADEKDISVKGLEIIRQCQAVYLEAYTSILCVSKEKLEAFYGCSVTLVNREKVEYDGNILLQEAREMNVALLVVGDPLSATTHVDLLLRARRENIPTQIVHNASIMTAIGAVGLQLYNFGQTVSLVFFTETWKPNSIYFRIKENRDLGLHTLILLDLHVQEPLLESLVKGKKIYEEPLFMSIPHAINQLLELELLCHENVYDESTLAVGVSRMGSSTEKIVAGSLKQLASVDFGPPLHSLILLGSKIHILEIEYVREFALDIKIFDSLTRQQFPSLYKI</sequence>
<feature type="transmembrane region" description="Helical" evidence="13">
    <location>
        <begin position="250"/>
        <end position="267"/>
    </location>
</feature>
<name>A0A899G4Y1_9ASCO</name>
<dbReference type="GO" id="GO:0032259">
    <property type="term" value="P:methylation"/>
    <property type="evidence" value="ECO:0007669"/>
    <property type="project" value="UniProtKB-KW"/>
</dbReference>
<evidence type="ECO:0000256" key="2">
    <source>
        <dbReference type="ARBA" id="ARBA00004141"/>
    </source>
</evidence>
<protein>
    <recommendedName>
        <fullName evidence="5">diphthine methyl ester synthase</fullName>
        <ecNumber evidence="5">2.1.1.314</ecNumber>
    </recommendedName>
</protein>
<evidence type="ECO:0000256" key="9">
    <source>
        <dbReference type="ARBA" id="ARBA00022692"/>
    </source>
</evidence>
<accession>A0A899G4Y1</accession>
<comment type="subcellular location">
    <subcellularLocation>
        <location evidence="2">Membrane</location>
        <topology evidence="2">Multi-pass membrane protein</topology>
    </subcellularLocation>
</comment>
<comment type="catalytic activity">
    <reaction evidence="12">
        <text>2-[(3S)-amino-3-carboxypropyl]-L-histidyl-[translation elongation factor 2] + 4 S-adenosyl-L-methionine = diphthine methyl ester-[translation elongation factor 2] + 4 S-adenosyl-L-homocysteine + 3 H(+)</text>
        <dbReference type="Rhea" id="RHEA:42652"/>
        <dbReference type="Rhea" id="RHEA-COMP:9749"/>
        <dbReference type="Rhea" id="RHEA-COMP:10173"/>
        <dbReference type="ChEBI" id="CHEBI:15378"/>
        <dbReference type="ChEBI" id="CHEBI:57856"/>
        <dbReference type="ChEBI" id="CHEBI:59789"/>
        <dbReference type="ChEBI" id="CHEBI:73995"/>
        <dbReference type="ChEBI" id="CHEBI:79005"/>
        <dbReference type="EC" id="2.1.1.314"/>
    </reaction>
</comment>
<feature type="transmembrane region" description="Helical" evidence="13">
    <location>
        <begin position="123"/>
        <end position="142"/>
    </location>
</feature>
<dbReference type="EMBL" id="CP054542">
    <property type="protein sequence ID" value="QSL66378.1"/>
    <property type="molecule type" value="Genomic_DNA"/>
</dbReference>
<dbReference type="Gene3D" id="3.30.950.10">
    <property type="entry name" value="Methyltransferase, Cobalt-precorrin-4 Transmethylase, Domain 2"/>
    <property type="match status" value="1"/>
</dbReference>
<feature type="transmembrane region" description="Helical" evidence="13">
    <location>
        <begin position="484"/>
        <end position="506"/>
    </location>
</feature>
<feature type="transmembrane region" description="Helical" evidence="13">
    <location>
        <begin position="339"/>
        <end position="359"/>
    </location>
</feature>
<dbReference type="Pfam" id="PF00590">
    <property type="entry name" value="TP_methylase"/>
    <property type="match status" value="1"/>
</dbReference>
<feature type="transmembrane region" description="Helical" evidence="13">
    <location>
        <begin position="288"/>
        <end position="308"/>
    </location>
</feature>
<evidence type="ECO:0000256" key="1">
    <source>
        <dbReference type="ARBA" id="ARBA00004006"/>
    </source>
</evidence>
<dbReference type="GO" id="GO:0022857">
    <property type="term" value="F:transmembrane transporter activity"/>
    <property type="evidence" value="ECO:0007669"/>
    <property type="project" value="InterPro"/>
</dbReference>
<evidence type="ECO:0000256" key="12">
    <source>
        <dbReference type="ARBA" id="ARBA00048752"/>
    </source>
</evidence>
<dbReference type="InterPro" id="IPR002293">
    <property type="entry name" value="AA/rel_permease1"/>
</dbReference>
<dbReference type="AlphaFoldDB" id="A0A899G4Y1"/>
<feature type="transmembrane region" description="Helical" evidence="13">
    <location>
        <begin position="78"/>
        <end position="111"/>
    </location>
</feature>
<evidence type="ECO:0000256" key="11">
    <source>
        <dbReference type="ARBA" id="ARBA00023136"/>
    </source>
</evidence>
<dbReference type="GO" id="GO:0016020">
    <property type="term" value="C:membrane"/>
    <property type="evidence" value="ECO:0007669"/>
    <property type="project" value="UniProtKB-SubCell"/>
</dbReference>
<dbReference type="FunFam" id="3.30.950.10:FF:000004">
    <property type="entry name" value="Diphthine synthase putative"/>
    <property type="match status" value="1"/>
</dbReference>
<feature type="transmembrane region" description="Helical" evidence="13">
    <location>
        <begin position="48"/>
        <end position="72"/>
    </location>
</feature>
<dbReference type="InterPro" id="IPR000878">
    <property type="entry name" value="4pyrrol_Mease"/>
</dbReference>
<evidence type="ECO:0000256" key="8">
    <source>
        <dbReference type="ARBA" id="ARBA00022691"/>
    </source>
</evidence>
<dbReference type="GO" id="GO:0017183">
    <property type="term" value="P:protein histidyl modification to diphthamide"/>
    <property type="evidence" value="ECO:0007669"/>
    <property type="project" value="UniProtKB-UniPathway"/>
</dbReference>
<dbReference type="InterPro" id="IPR004551">
    <property type="entry name" value="Dphthn_synthase"/>
</dbReference>
<feature type="transmembrane region" description="Helical" evidence="13">
    <location>
        <begin position="202"/>
        <end position="224"/>
    </location>
</feature>
<evidence type="ECO:0000313" key="15">
    <source>
        <dbReference type="EMBL" id="QSL66378.1"/>
    </source>
</evidence>
<evidence type="ECO:0000256" key="5">
    <source>
        <dbReference type="ARBA" id="ARBA00011927"/>
    </source>
</evidence>
<evidence type="ECO:0000259" key="14">
    <source>
        <dbReference type="Pfam" id="PF00590"/>
    </source>
</evidence>
<keyword evidence="8" id="KW-0949">S-adenosyl-L-methionine</keyword>
<dbReference type="Gene3D" id="1.20.1740.10">
    <property type="entry name" value="Amino acid/polyamine transporter I"/>
    <property type="match status" value="1"/>
</dbReference>
<feature type="transmembrane region" description="Helical" evidence="13">
    <location>
        <begin position="394"/>
        <end position="413"/>
    </location>
</feature>
<feature type="transmembrane region" description="Helical" evidence="13">
    <location>
        <begin position="459"/>
        <end position="478"/>
    </location>
</feature>
<evidence type="ECO:0000256" key="3">
    <source>
        <dbReference type="ARBA" id="ARBA00005156"/>
    </source>
</evidence>
<comment type="pathway">
    <text evidence="3">Protein modification; peptidyl-diphthamide biosynthesis.</text>
</comment>
<evidence type="ECO:0000256" key="13">
    <source>
        <dbReference type="SAM" id="Phobius"/>
    </source>
</evidence>
<proteinExistence type="inferred from homology"/>
<keyword evidence="10 13" id="KW-1133">Transmembrane helix</keyword>
<evidence type="ECO:0000256" key="4">
    <source>
        <dbReference type="ARBA" id="ARBA00006729"/>
    </source>
</evidence>
<comment type="similarity">
    <text evidence="4">Belongs to the diphthine synthase family.</text>
</comment>
<dbReference type="GO" id="GO:0141133">
    <property type="term" value="F:diphthine methyl ester synthase activity"/>
    <property type="evidence" value="ECO:0007669"/>
    <property type="project" value="UniProtKB-EC"/>
</dbReference>
<dbReference type="InterPro" id="IPR035996">
    <property type="entry name" value="4pyrrol_Methylase_sf"/>
</dbReference>
<dbReference type="Pfam" id="PF13520">
    <property type="entry name" value="AA_permease_2"/>
    <property type="match status" value="1"/>
</dbReference>
<keyword evidence="11 13" id="KW-0472">Membrane</keyword>
<dbReference type="NCBIfam" id="TIGR00522">
    <property type="entry name" value="dph5"/>
    <property type="match status" value="1"/>
</dbReference>
<feature type="domain" description="Tetrapyrrole methylase" evidence="14">
    <location>
        <begin position="509"/>
        <end position="739"/>
    </location>
</feature>
<reference evidence="15" key="1">
    <citation type="submission" date="2020-06" db="EMBL/GenBank/DDBJ databases">
        <title>Genomes of multiple members of Pneumocystis genus reveal paths to human pathogen Pneumocystis jirovecii.</title>
        <authorList>
            <person name="Cisse O.H."/>
            <person name="Ma L."/>
            <person name="Dekker J."/>
            <person name="Khil P."/>
            <person name="Jo J."/>
            <person name="Brenchley J."/>
            <person name="Blair R."/>
            <person name="Pahar B."/>
            <person name="Chabe M."/>
            <person name="Van Rompay K.A."/>
            <person name="Keesler R."/>
            <person name="Sukura A."/>
            <person name="Hirsch V."/>
            <person name="Kutty G."/>
            <person name="Liu Y."/>
            <person name="Peng L."/>
            <person name="Chen J."/>
            <person name="Song J."/>
            <person name="Weissenbacher-Lang C."/>
            <person name="Xu J."/>
            <person name="Upham N.S."/>
            <person name="Stajich J.E."/>
            <person name="Cuomo C.A."/>
            <person name="Cushion M.T."/>
            <person name="Kovacs J.A."/>
        </authorList>
    </citation>
    <scope>NUCLEOTIDE SEQUENCE</scope>
    <source>
        <strain evidence="15">2A</strain>
    </source>
</reference>
<dbReference type="EC" id="2.1.1.314" evidence="5"/>
<comment type="function">
    <text evidence="1">S-adenosyl-L-methionine-dependent methyltransferase that catalyzes four methylations of the modified target histidine residue in translation elongation factor 2 (EF-2), to form an intermediate called diphthine methyl ester. The four successive methylation reactions represent the second step of diphthamide biosynthesis.</text>
</comment>
<evidence type="ECO:0000256" key="10">
    <source>
        <dbReference type="ARBA" id="ARBA00022989"/>
    </source>
</evidence>
<organism evidence="15 16">
    <name type="scientific">Pneumocystis wakefieldiae</name>
    <dbReference type="NCBI Taxonomy" id="38082"/>
    <lineage>
        <taxon>Eukaryota</taxon>
        <taxon>Fungi</taxon>
        <taxon>Dikarya</taxon>
        <taxon>Ascomycota</taxon>
        <taxon>Taphrinomycotina</taxon>
        <taxon>Pneumocystomycetes</taxon>
        <taxon>Pneumocystaceae</taxon>
        <taxon>Pneumocystis</taxon>
    </lineage>
</organism>
<evidence type="ECO:0000313" key="16">
    <source>
        <dbReference type="Proteomes" id="UP000663699"/>
    </source>
</evidence>
<dbReference type="PANTHER" id="PTHR10882:SF0">
    <property type="entry name" value="DIPHTHINE METHYL ESTER SYNTHASE"/>
    <property type="match status" value="1"/>
</dbReference>
<dbReference type="InterPro" id="IPR014776">
    <property type="entry name" value="4pyrrole_Mease_sub2"/>
</dbReference>
<keyword evidence="9 13" id="KW-0812">Transmembrane</keyword>
<evidence type="ECO:0000256" key="6">
    <source>
        <dbReference type="ARBA" id="ARBA00022603"/>
    </source>
</evidence>
<dbReference type="CDD" id="cd11647">
    <property type="entry name" value="DHP5_DphB"/>
    <property type="match status" value="1"/>
</dbReference>
<dbReference type="SUPFAM" id="SSF53790">
    <property type="entry name" value="Tetrapyrrole methylase"/>
    <property type="match status" value="1"/>
</dbReference>